<feature type="transmembrane region" description="Helical" evidence="8">
    <location>
        <begin position="25"/>
        <end position="43"/>
    </location>
</feature>
<organism evidence="10 11">
    <name type="scientific">Kitasatospora viridis</name>
    <dbReference type="NCBI Taxonomy" id="281105"/>
    <lineage>
        <taxon>Bacteria</taxon>
        <taxon>Bacillati</taxon>
        <taxon>Actinomycetota</taxon>
        <taxon>Actinomycetes</taxon>
        <taxon>Kitasatosporales</taxon>
        <taxon>Streptomycetaceae</taxon>
        <taxon>Kitasatospora</taxon>
    </lineage>
</organism>
<evidence type="ECO:0000256" key="3">
    <source>
        <dbReference type="ARBA" id="ARBA00022676"/>
    </source>
</evidence>
<evidence type="ECO:0000256" key="2">
    <source>
        <dbReference type="ARBA" id="ARBA00022475"/>
    </source>
</evidence>
<feature type="transmembrane region" description="Helical" evidence="8">
    <location>
        <begin position="230"/>
        <end position="251"/>
    </location>
</feature>
<evidence type="ECO:0000256" key="4">
    <source>
        <dbReference type="ARBA" id="ARBA00022679"/>
    </source>
</evidence>
<keyword evidence="4 10" id="KW-0808">Transferase</keyword>
<evidence type="ECO:0000313" key="11">
    <source>
        <dbReference type="Proteomes" id="UP000317940"/>
    </source>
</evidence>
<reference evidence="10 11" key="1">
    <citation type="submission" date="2019-06" db="EMBL/GenBank/DDBJ databases">
        <title>Sequencing the genomes of 1000 actinobacteria strains.</title>
        <authorList>
            <person name="Klenk H.-P."/>
        </authorList>
    </citation>
    <scope>NUCLEOTIDE SEQUENCE [LARGE SCALE GENOMIC DNA]</scope>
    <source>
        <strain evidence="10 11">DSM 44826</strain>
    </source>
</reference>
<accession>A0A561T6H7</accession>
<keyword evidence="11" id="KW-1185">Reference proteome</keyword>
<dbReference type="GO" id="GO:0009103">
    <property type="term" value="P:lipopolysaccharide biosynthetic process"/>
    <property type="evidence" value="ECO:0007669"/>
    <property type="project" value="UniProtKB-ARBA"/>
</dbReference>
<feature type="transmembrane region" description="Helical" evidence="8">
    <location>
        <begin position="349"/>
        <end position="368"/>
    </location>
</feature>
<protein>
    <submittedName>
        <fullName evidence="10">4-amino-4-deoxy-L-arabinose transferase-like glycosyltransferase</fullName>
    </submittedName>
</protein>
<dbReference type="Pfam" id="PF02366">
    <property type="entry name" value="PMT"/>
    <property type="match status" value="1"/>
</dbReference>
<feature type="transmembrane region" description="Helical" evidence="8">
    <location>
        <begin position="209"/>
        <end position="225"/>
    </location>
</feature>
<keyword evidence="5 8" id="KW-0812">Transmembrane</keyword>
<feature type="transmembrane region" description="Helical" evidence="8">
    <location>
        <begin position="112"/>
        <end position="129"/>
    </location>
</feature>
<evidence type="ECO:0000256" key="7">
    <source>
        <dbReference type="ARBA" id="ARBA00023136"/>
    </source>
</evidence>
<dbReference type="PANTHER" id="PTHR33908:SF11">
    <property type="entry name" value="MEMBRANE PROTEIN"/>
    <property type="match status" value="1"/>
</dbReference>
<comment type="subcellular location">
    <subcellularLocation>
        <location evidence="1">Cell membrane</location>
        <topology evidence="1">Multi-pass membrane protein</topology>
    </subcellularLocation>
</comment>
<feature type="transmembrane region" description="Helical" evidence="8">
    <location>
        <begin position="380"/>
        <end position="402"/>
    </location>
</feature>
<gene>
    <name evidence="10" type="ORF">FHX73_14196</name>
</gene>
<feature type="transmembrane region" description="Helical" evidence="8">
    <location>
        <begin position="164"/>
        <end position="180"/>
    </location>
</feature>
<feature type="transmembrane region" description="Helical" evidence="8">
    <location>
        <begin position="327"/>
        <end position="343"/>
    </location>
</feature>
<evidence type="ECO:0000256" key="6">
    <source>
        <dbReference type="ARBA" id="ARBA00022989"/>
    </source>
</evidence>
<dbReference type="Proteomes" id="UP000317940">
    <property type="component" value="Unassembled WGS sequence"/>
</dbReference>
<dbReference type="GO" id="GO:0006493">
    <property type="term" value="P:protein O-linked glycosylation"/>
    <property type="evidence" value="ECO:0007669"/>
    <property type="project" value="InterPro"/>
</dbReference>
<dbReference type="RefSeq" id="WP_145909996.1">
    <property type="nucleotide sequence ID" value="NZ_BAAAMZ010000017.1"/>
</dbReference>
<feature type="transmembrane region" description="Helical" evidence="8">
    <location>
        <begin position="294"/>
        <end position="315"/>
    </location>
</feature>
<comment type="caution">
    <text evidence="10">The sequence shown here is derived from an EMBL/GenBank/DDBJ whole genome shotgun (WGS) entry which is preliminary data.</text>
</comment>
<dbReference type="InterPro" id="IPR003342">
    <property type="entry name" value="ArnT-like_N"/>
</dbReference>
<evidence type="ECO:0000256" key="5">
    <source>
        <dbReference type="ARBA" id="ARBA00022692"/>
    </source>
</evidence>
<evidence type="ECO:0000313" key="10">
    <source>
        <dbReference type="EMBL" id="TWF82714.1"/>
    </source>
</evidence>
<name>A0A561T6H7_9ACTN</name>
<dbReference type="OrthoDB" id="4912333at2"/>
<keyword evidence="6 8" id="KW-1133">Transmembrane helix</keyword>
<keyword evidence="2" id="KW-1003">Cell membrane</keyword>
<evidence type="ECO:0000256" key="1">
    <source>
        <dbReference type="ARBA" id="ARBA00004651"/>
    </source>
</evidence>
<dbReference type="GO" id="GO:0005886">
    <property type="term" value="C:plasma membrane"/>
    <property type="evidence" value="ECO:0007669"/>
    <property type="project" value="UniProtKB-SubCell"/>
</dbReference>
<feature type="domain" description="ArnT-like N-terminal" evidence="9">
    <location>
        <begin position="102"/>
        <end position="259"/>
    </location>
</feature>
<evidence type="ECO:0000259" key="9">
    <source>
        <dbReference type="Pfam" id="PF02366"/>
    </source>
</evidence>
<keyword evidence="7 8" id="KW-0472">Membrane</keyword>
<dbReference type="GO" id="GO:0000030">
    <property type="term" value="F:mannosyltransferase activity"/>
    <property type="evidence" value="ECO:0007669"/>
    <property type="project" value="InterPro"/>
</dbReference>
<evidence type="ECO:0000256" key="8">
    <source>
        <dbReference type="SAM" id="Phobius"/>
    </source>
</evidence>
<sequence>MTLTLRPTVATAAARLPVPARQRNLTALVAAVAFLVTAGLRLIRIGSSGDLFIDELIYRQVGHSAAQGGFPQSGGAPFFLHPPAFFYLEAGWEKLFGYSSDTVTAVYGMRPLNALFAAGTAALIVVLVMRVTRSPLAASVGAALFALDPYAIRQNDRVMLETSLMFWVLAGLLVLLPLIDLPNPRRARGRAVCAGLLFGVALLTKDEAVLLTLLPLALAVLLRLAPRRRLLLLTGAVAIAPYACYVALIAVTGHFGQFWTAKTSGISRLAGLTQSTGFNAQGAPSLTGRLAAEATTYGSSYLLLAAGPVALLLLLHRGSRVHRMLSVFYGCSALALGYALAIGTLEEQALYLLLVPTTLLVAVALPVLRGDAASHPLRRVARVCGAGLLAVALTGSAAAYTYNRVTPDDGYARLLTYLEANVPAGSPISAPDGGATAGVTSWALQGRYPVGDWLTLQQRQQAGAQYLVVPWQVIDQGYGAAAPADVHALAAQGTLLFSFHGRTYGQLALYRIPLPPTPAAGTAPGASHG</sequence>
<dbReference type="PANTHER" id="PTHR33908">
    <property type="entry name" value="MANNOSYLTRANSFERASE YKCB-RELATED"/>
    <property type="match status" value="1"/>
</dbReference>
<dbReference type="InterPro" id="IPR050297">
    <property type="entry name" value="LipidA_mod_glycosyltrf_83"/>
</dbReference>
<dbReference type="AlphaFoldDB" id="A0A561T6H7"/>
<proteinExistence type="predicted"/>
<dbReference type="GO" id="GO:0016763">
    <property type="term" value="F:pentosyltransferase activity"/>
    <property type="evidence" value="ECO:0007669"/>
    <property type="project" value="TreeGrafter"/>
</dbReference>
<keyword evidence="3" id="KW-0328">Glycosyltransferase</keyword>
<dbReference type="EMBL" id="VIWT01000004">
    <property type="protein sequence ID" value="TWF82714.1"/>
    <property type="molecule type" value="Genomic_DNA"/>
</dbReference>